<organism evidence="2 3">
    <name type="scientific">Trametes cubensis</name>
    <dbReference type="NCBI Taxonomy" id="1111947"/>
    <lineage>
        <taxon>Eukaryota</taxon>
        <taxon>Fungi</taxon>
        <taxon>Dikarya</taxon>
        <taxon>Basidiomycota</taxon>
        <taxon>Agaricomycotina</taxon>
        <taxon>Agaricomycetes</taxon>
        <taxon>Polyporales</taxon>
        <taxon>Polyporaceae</taxon>
        <taxon>Trametes</taxon>
    </lineage>
</organism>
<evidence type="ECO:0000256" key="1">
    <source>
        <dbReference type="SAM" id="MobiDB-lite"/>
    </source>
</evidence>
<feature type="region of interest" description="Disordered" evidence="1">
    <location>
        <begin position="1"/>
        <end position="30"/>
    </location>
</feature>
<feature type="compositionally biased region" description="Acidic residues" evidence="1">
    <location>
        <begin position="160"/>
        <end position="172"/>
    </location>
</feature>
<dbReference type="GO" id="GO:0032040">
    <property type="term" value="C:small-subunit processome"/>
    <property type="evidence" value="ECO:0007669"/>
    <property type="project" value="TreeGrafter"/>
</dbReference>
<sequence length="295" mass="32700">MVRRRSGKGKAAKSKPRGVDRKDSKINKWNKASDILLDEEDQFHASRDKILLEGDDYGGSDDGDEDEVFALKGMPEDESEDDEDDGEDGAQYEDDEDDDIDDIHYAAAEAAQKEKKKQSKKGKGKKGKDSDEESESEDSEEEEGWGTKKSAYYSSNAQEIDSEDEEAIELEEQEAKRLQTKARDAMADDDFGLGDVTEGLPEAEAYVIVDEPTQPAAQALPQDKPSLLRHLEKTNPEALALANDWDDVAHSLVKAQAKIAKLEAEDPSALSLSMMHLHQRTSASLRTPSHACRRC</sequence>
<feature type="compositionally biased region" description="Basic and acidic residues" evidence="1">
    <location>
        <begin position="17"/>
        <end position="26"/>
    </location>
</feature>
<keyword evidence="3" id="KW-1185">Reference proteome</keyword>
<dbReference type="PANTHER" id="PTHR13237">
    <property type="entry name" value="SOMETHING ABOUT SILENCING PROTEIN 10-RELATED"/>
    <property type="match status" value="1"/>
</dbReference>
<dbReference type="EMBL" id="JAPEVG010000281">
    <property type="protein sequence ID" value="KAJ8469637.1"/>
    <property type="molecule type" value="Genomic_DNA"/>
</dbReference>
<gene>
    <name evidence="2" type="ORF">ONZ51_g8864</name>
</gene>
<proteinExistence type="predicted"/>
<dbReference type="AlphaFoldDB" id="A0AAD7TPX1"/>
<feature type="compositionally biased region" description="Acidic residues" evidence="1">
    <location>
        <begin position="130"/>
        <end position="144"/>
    </location>
</feature>
<dbReference type="GO" id="GO:0000462">
    <property type="term" value="P:maturation of SSU-rRNA from tricistronic rRNA transcript (SSU-rRNA, 5.8S rRNA, LSU-rRNA)"/>
    <property type="evidence" value="ECO:0007669"/>
    <property type="project" value="TreeGrafter"/>
</dbReference>
<dbReference type="Proteomes" id="UP001215151">
    <property type="component" value="Unassembled WGS sequence"/>
</dbReference>
<feature type="region of interest" description="Disordered" evidence="1">
    <location>
        <begin position="52"/>
        <end position="183"/>
    </location>
</feature>
<feature type="compositionally biased region" description="Acidic residues" evidence="1">
    <location>
        <begin position="53"/>
        <end position="68"/>
    </location>
</feature>
<feature type="compositionally biased region" description="Basic residues" evidence="1">
    <location>
        <begin position="114"/>
        <end position="126"/>
    </location>
</feature>
<name>A0AAD7TPX1_9APHY</name>
<feature type="compositionally biased region" description="Basic and acidic residues" evidence="1">
    <location>
        <begin position="173"/>
        <end position="183"/>
    </location>
</feature>
<evidence type="ECO:0000313" key="3">
    <source>
        <dbReference type="Proteomes" id="UP001215151"/>
    </source>
</evidence>
<reference evidence="2" key="1">
    <citation type="submission" date="2022-11" db="EMBL/GenBank/DDBJ databases">
        <title>Genome Sequence of Cubamyces cubensis.</title>
        <authorList>
            <person name="Buettner E."/>
        </authorList>
    </citation>
    <scope>NUCLEOTIDE SEQUENCE</scope>
    <source>
        <strain evidence="2">MPL-01</strain>
    </source>
</reference>
<protein>
    <submittedName>
        <fullName evidence="2">Uncharacterized protein</fullName>
    </submittedName>
</protein>
<feature type="compositionally biased region" description="Basic residues" evidence="1">
    <location>
        <begin position="1"/>
        <end position="16"/>
    </location>
</feature>
<feature type="compositionally biased region" description="Acidic residues" evidence="1">
    <location>
        <begin position="76"/>
        <end position="101"/>
    </location>
</feature>
<accession>A0AAD7TPX1</accession>
<evidence type="ECO:0000313" key="2">
    <source>
        <dbReference type="EMBL" id="KAJ8469637.1"/>
    </source>
</evidence>
<comment type="caution">
    <text evidence="2">The sequence shown here is derived from an EMBL/GenBank/DDBJ whole genome shotgun (WGS) entry which is preliminary data.</text>
</comment>
<dbReference type="PANTHER" id="PTHR13237:SF8">
    <property type="entry name" value="SOMETHING ABOUT SILENCING PROTEIN 10"/>
    <property type="match status" value="1"/>
</dbReference>